<dbReference type="GO" id="GO:0030435">
    <property type="term" value="P:sporulation resulting in formation of a cellular spore"/>
    <property type="evidence" value="ECO:0007669"/>
    <property type="project" value="UniProtKB-KW"/>
</dbReference>
<feature type="compositionally biased region" description="Basic and acidic residues" evidence="3">
    <location>
        <begin position="24"/>
        <end position="39"/>
    </location>
</feature>
<comment type="subcellular location">
    <subcellularLocation>
        <location evidence="2">Spore core</location>
    </subcellularLocation>
</comment>
<reference evidence="5" key="1">
    <citation type="submission" date="2015-08" db="EMBL/GenBank/DDBJ databases">
        <title>Genome sequencing project for genomic taxonomy and phylogenomics of Bacillus-like bacteria.</title>
        <authorList>
            <person name="Liu B."/>
            <person name="Wang J."/>
            <person name="Zhu Y."/>
            <person name="Liu G."/>
            <person name="Chen Q."/>
            <person name="Chen Z."/>
            <person name="Lan J."/>
            <person name="Che J."/>
            <person name="Ge C."/>
            <person name="Shi H."/>
            <person name="Pan Z."/>
            <person name="Liu X."/>
        </authorList>
    </citation>
    <scope>NUCLEOTIDE SEQUENCE [LARGE SCALE GENOMIC DNA]</scope>
    <source>
        <strain evidence="5">FJAT-4402</strain>
    </source>
</reference>
<dbReference type="EMBL" id="CP012600">
    <property type="protein sequence ID" value="ALC81165.1"/>
    <property type="molecule type" value="Genomic_DNA"/>
</dbReference>
<feature type="compositionally biased region" description="Basic and acidic residues" evidence="3">
    <location>
        <begin position="1"/>
        <end position="11"/>
    </location>
</feature>
<dbReference type="GO" id="GO:0042601">
    <property type="term" value="C:endospore-forming forespore"/>
    <property type="evidence" value="ECO:0007669"/>
    <property type="project" value="InterPro"/>
</dbReference>
<keyword evidence="1 2" id="KW-0749">Sporulation</keyword>
<feature type="region of interest" description="Disordered" evidence="3">
    <location>
        <begin position="1"/>
        <end position="49"/>
    </location>
</feature>
<dbReference type="PATRIC" id="fig|1441095.3.peg.1265"/>
<dbReference type="OrthoDB" id="2455637at2"/>
<protein>
    <recommendedName>
        <fullName evidence="2">Small, acid-soluble spore protein N</fullName>
        <shortName evidence="2">SASP N</shortName>
    </recommendedName>
</protein>
<evidence type="ECO:0000313" key="5">
    <source>
        <dbReference type="Proteomes" id="UP000067625"/>
    </source>
</evidence>
<evidence type="ECO:0000256" key="2">
    <source>
        <dbReference type="HAMAP-Rule" id="MF_01505"/>
    </source>
</evidence>
<keyword evidence="5" id="KW-1185">Reference proteome</keyword>
<sequence>MNIGNQHDKQSRFAPNHLGTKPIENNRNKGKKMSDKSNKQPDIIQTKGE</sequence>
<comment type="induction">
    <text evidence="2">Expressed only in the forespore compartment of sporulating cells.</text>
</comment>
<proteinExistence type="evidence at transcript level"/>
<name>A0A0M4G7U3_9BACI</name>
<evidence type="ECO:0000313" key="4">
    <source>
        <dbReference type="EMBL" id="ALC81165.1"/>
    </source>
</evidence>
<dbReference type="Pfam" id="PF08177">
    <property type="entry name" value="SspN"/>
    <property type="match status" value="1"/>
</dbReference>
<dbReference type="NCBIfam" id="NF006904">
    <property type="entry name" value="PRK09398.1"/>
    <property type="match status" value="1"/>
</dbReference>
<evidence type="ECO:0000256" key="3">
    <source>
        <dbReference type="SAM" id="MobiDB-lite"/>
    </source>
</evidence>
<dbReference type="InterPro" id="IPR012612">
    <property type="entry name" value="SASP_SspN"/>
</dbReference>
<dbReference type="Proteomes" id="UP000067625">
    <property type="component" value="Chromosome"/>
</dbReference>
<organism evidence="4 5">
    <name type="scientific">Bacillus gobiensis</name>
    <dbReference type="NCBI Taxonomy" id="1441095"/>
    <lineage>
        <taxon>Bacteria</taxon>
        <taxon>Bacillati</taxon>
        <taxon>Bacillota</taxon>
        <taxon>Bacilli</taxon>
        <taxon>Bacillales</taxon>
        <taxon>Bacillaceae</taxon>
        <taxon>Bacillus</taxon>
    </lineage>
</organism>
<dbReference type="HAMAP" id="MF_01505">
    <property type="entry name" value="SspN"/>
    <property type="match status" value="1"/>
</dbReference>
<reference evidence="4 5" key="2">
    <citation type="journal article" date="2016" name="Int. J. Syst. Evol. Microbiol.">
        <title>Bacillus gobiensis sp. nov., isolated from a soil sample.</title>
        <authorList>
            <person name="Liu B."/>
            <person name="Liu G.H."/>
            <person name="Cetin S."/>
            <person name="Schumann P."/>
            <person name="Pan Z.Z."/>
            <person name="Chen Q.Q."/>
        </authorList>
    </citation>
    <scope>NUCLEOTIDE SEQUENCE [LARGE SCALE GENOMIC DNA]</scope>
    <source>
        <strain evidence="4 5">FJAT-4402</strain>
    </source>
</reference>
<gene>
    <name evidence="2" type="primary">sspN</name>
    <name evidence="4" type="ORF">AM592_05805</name>
</gene>
<dbReference type="GO" id="GO:0030436">
    <property type="term" value="P:asexual sporulation"/>
    <property type="evidence" value="ECO:0007669"/>
    <property type="project" value="UniProtKB-UniRule"/>
</dbReference>
<comment type="similarity">
    <text evidence="2">Belongs to the SspN family.</text>
</comment>
<dbReference type="AlphaFoldDB" id="A0A0M4G7U3"/>
<dbReference type="STRING" id="1441095.AM592_05805"/>
<accession>A0A0M4G7U3</accession>
<evidence type="ECO:0000256" key="1">
    <source>
        <dbReference type="ARBA" id="ARBA00022969"/>
    </source>
</evidence>